<protein>
    <submittedName>
        <fullName evidence="2">Uncharacterized protein</fullName>
    </submittedName>
</protein>
<sequence>MLTITRKAPTALLALTGSVVGGIILGIAVVIGIAITVALVQLVGMFAGEFITASLPGTITVLAITAGLYLTGKLRSNTAS</sequence>
<comment type="caution">
    <text evidence="2">The sequence shown here is derived from an EMBL/GenBank/DDBJ whole genome shotgun (WGS) entry which is preliminary data.</text>
</comment>
<evidence type="ECO:0000313" key="3">
    <source>
        <dbReference type="Proteomes" id="UP000323221"/>
    </source>
</evidence>
<evidence type="ECO:0000313" key="2">
    <source>
        <dbReference type="EMBL" id="KAA6436437.1"/>
    </source>
</evidence>
<feature type="transmembrane region" description="Helical" evidence="1">
    <location>
        <begin position="12"/>
        <end position="44"/>
    </location>
</feature>
<reference evidence="2 3" key="1">
    <citation type="submission" date="2019-08" db="EMBL/GenBank/DDBJ databases">
        <title>Agrococcus lahaulensis sp. nov., isolated from a cold desert of the Indian Himalayas.</title>
        <authorList>
            <person name="Qu J.H."/>
        </authorList>
    </citation>
    <scope>NUCLEOTIDE SEQUENCE [LARGE SCALE GENOMIC DNA]</scope>
    <source>
        <strain evidence="2 3">NS18</strain>
    </source>
</reference>
<feature type="transmembrane region" description="Helical" evidence="1">
    <location>
        <begin position="50"/>
        <end position="70"/>
    </location>
</feature>
<keyword evidence="1" id="KW-0812">Transmembrane</keyword>
<accession>A0A5M8QJV0</accession>
<organism evidence="2 3">
    <name type="scientific">Agrococcus sediminis</name>
    <dbReference type="NCBI Taxonomy" id="2599924"/>
    <lineage>
        <taxon>Bacteria</taxon>
        <taxon>Bacillati</taxon>
        <taxon>Actinomycetota</taxon>
        <taxon>Actinomycetes</taxon>
        <taxon>Micrococcales</taxon>
        <taxon>Microbacteriaceae</taxon>
        <taxon>Agrococcus</taxon>
    </lineage>
</organism>
<keyword evidence="1" id="KW-0472">Membrane</keyword>
<dbReference type="Proteomes" id="UP000323221">
    <property type="component" value="Unassembled WGS sequence"/>
</dbReference>
<gene>
    <name evidence="2" type="ORF">FQ330_03260</name>
</gene>
<dbReference type="EMBL" id="VOIR01000011">
    <property type="protein sequence ID" value="KAA6436437.1"/>
    <property type="molecule type" value="Genomic_DNA"/>
</dbReference>
<keyword evidence="1" id="KW-1133">Transmembrane helix</keyword>
<name>A0A5M8QJV0_9MICO</name>
<evidence type="ECO:0000256" key="1">
    <source>
        <dbReference type="SAM" id="Phobius"/>
    </source>
</evidence>
<dbReference type="RefSeq" id="WP_146355192.1">
    <property type="nucleotide sequence ID" value="NZ_VOIR01000011.1"/>
</dbReference>
<keyword evidence="3" id="KW-1185">Reference proteome</keyword>
<proteinExistence type="predicted"/>
<dbReference type="AlphaFoldDB" id="A0A5M8QJV0"/>